<dbReference type="InterPro" id="IPR003660">
    <property type="entry name" value="HAMP_dom"/>
</dbReference>
<dbReference type="Gene3D" id="3.30.565.10">
    <property type="entry name" value="Histidine kinase-like ATPase, C-terminal domain"/>
    <property type="match status" value="1"/>
</dbReference>
<dbReference type="EC" id="2.7.13.3" evidence="3"/>
<dbReference type="InterPro" id="IPR003594">
    <property type="entry name" value="HATPase_dom"/>
</dbReference>
<dbReference type="Pfam" id="PF00672">
    <property type="entry name" value="HAMP"/>
    <property type="match status" value="1"/>
</dbReference>
<evidence type="ECO:0000259" key="11">
    <source>
        <dbReference type="PROSITE" id="PS50109"/>
    </source>
</evidence>
<keyword evidence="4" id="KW-1003">Cell membrane</keyword>
<name>A0A3N5XXH3_9ALTE</name>
<dbReference type="SMART" id="SM00387">
    <property type="entry name" value="HATPase_c"/>
    <property type="match status" value="1"/>
</dbReference>
<dbReference type="InterPro" id="IPR036890">
    <property type="entry name" value="HATPase_C_sf"/>
</dbReference>
<feature type="transmembrane region" description="Helical" evidence="10">
    <location>
        <begin position="147"/>
        <end position="166"/>
    </location>
</feature>
<proteinExistence type="predicted"/>
<comment type="catalytic activity">
    <reaction evidence="1">
        <text>ATP + protein L-histidine = ADP + protein N-phospho-L-histidine.</text>
        <dbReference type="EC" id="2.7.13.3"/>
    </reaction>
</comment>
<evidence type="ECO:0000256" key="10">
    <source>
        <dbReference type="SAM" id="Phobius"/>
    </source>
</evidence>
<dbReference type="OrthoDB" id="9804645at2"/>
<dbReference type="SUPFAM" id="SSF55874">
    <property type="entry name" value="ATPase domain of HSP90 chaperone/DNA topoisomerase II/histidine kinase"/>
    <property type="match status" value="1"/>
</dbReference>
<keyword evidence="7" id="KW-0547">Nucleotide-binding</keyword>
<keyword evidence="6" id="KW-0808">Transferase</keyword>
<evidence type="ECO:0000256" key="9">
    <source>
        <dbReference type="ARBA" id="ARBA00022840"/>
    </source>
</evidence>
<dbReference type="InterPro" id="IPR050980">
    <property type="entry name" value="2C_sensor_his_kinase"/>
</dbReference>
<comment type="subcellular location">
    <subcellularLocation>
        <location evidence="2">Cell membrane</location>
        <topology evidence="2">Multi-pass membrane protein</topology>
    </subcellularLocation>
</comment>
<gene>
    <name evidence="13" type="ORF">DRW07_12720</name>
</gene>
<dbReference type="SMART" id="SM00304">
    <property type="entry name" value="HAMP"/>
    <property type="match status" value="1"/>
</dbReference>
<dbReference type="GO" id="GO:0005524">
    <property type="term" value="F:ATP binding"/>
    <property type="evidence" value="ECO:0007669"/>
    <property type="project" value="UniProtKB-KW"/>
</dbReference>
<keyword evidence="10" id="KW-1133">Transmembrane helix</keyword>
<evidence type="ECO:0000256" key="2">
    <source>
        <dbReference type="ARBA" id="ARBA00004651"/>
    </source>
</evidence>
<accession>A0A3N5XXH3</accession>
<dbReference type="InterPro" id="IPR004358">
    <property type="entry name" value="Sig_transdc_His_kin-like_C"/>
</dbReference>
<keyword evidence="14" id="KW-1185">Reference proteome</keyword>
<dbReference type="EMBL" id="RPOK01000004">
    <property type="protein sequence ID" value="RPJ65677.1"/>
    <property type="molecule type" value="Genomic_DNA"/>
</dbReference>
<dbReference type="CDD" id="cd06225">
    <property type="entry name" value="HAMP"/>
    <property type="match status" value="1"/>
</dbReference>
<reference evidence="13 14" key="1">
    <citation type="submission" date="2018-11" db="EMBL/GenBank/DDBJ databases">
        <authorList>
            <person name="Ye M.-Q."/>
            <person name="Du Z.-J."/>
        </authorList>
    </citation>
    <scope>NUCLEOTIDE SEQUENCE [LARGE SCALE GENOMIC DNA]</scope>
    <source>
        <strain evidence="13 14">U0105</strain>
    </source>
</reference>
<dbReference type="PANTHER" id="PTHR44936">
    <property type="entry name" value="SENSOR PROTEIN CREC"/>
    <property type="match status" value="1"/>
</dbReference>
<dbReference type="GO" id="GO:0005886">
    <property type="term" value="C:plasma membrane"/>
    <property type="evidence" value="ECO:0007669"/>
    <property type="project" value="UniProtKB-SubCell"/>
</dbReference>
<dbReference type="PROSITE" id="PS50109">
    <property type="entry name" value="HIS_KIN"/>
    <property type="match status" value="1"/>
</dbReference>
<evidence type="ECO:0000256" key="6">
    <source>
        <dbReference type="ARBA" id="ARBA00022679"/>
    </source>
</evidence>
<evidence type="ECO:0000256" key="8">
    <source>
        <dbReference type="ARBA" id="ARBA00022777"/>
    </source>
</evidence>
<dbReference type="AlphaFoldDB" id="A0A3N5XXH3"/>
<dbReference type="SMART" id="SM00388">
    <property type="entry name" value="HisKA"/>
    <property type="match status" value="1"/>
</dbReference>
<evidence type="ECO:0000256" key="4">
    <source>
        <dbReference type="ARBA" id="ARBA00022475"/>
    </source>
</evidence>
<keyword evidence="10" id="KW-0812">Transmembrane</keyword>
<dbReference type="RefSeq" id="WP_124028308.1">
    <property type="nucleotide sequence ID" value="NZ_JBHRSN010000007.1"/>
</dbReference>
<dbReference type="Proteomes" id="UP000275281">
    <property type="component" value="Unassembled WGS sequence"/>
</dbReference>
<dbReference type="Pfam" id="PF02518">
    <property type="entry name" value="HATPase_c"/>
    <property type="match status" value="1"/>
</dbReference>
<keyword evidence="9" id="KW-0067">ATP-binding</keyword>
<feature type="domain" description="Histidine kinase" evidence="11">
    <location>
        <begin position="226"/>
        <end position="444"/>
    </location>
</feature>
<feature type="domain" description="HAMP" evidence="12">
    <location>
        <begin position="166"/>
        <end position="218"/>
    </location>
</feature>
<dbReference type="PRINTS" id="PR00344">
    <property type="entry name" value="BCTRLSENSOR"/>
</dbReference>
<protein>
    <recommendedName>
        <fullName evidence="3">histidine kinase</fullName>
        <ecNumber evidence="3">2.7.13.3</ecNumber>
    </recommendedName>
</protein>
<dbReference type="Pfam" id="PF00512">
    <property type="entry name" value="HisKA"/>
    <property type="match status" value="1"/>
</dbReference>
<evidence type="ECO:0000259" key="12">
    <source>
        <dbReference type="PROSITE" id="PS50885"/>
    </source>
</evidence>
<dbReference type="InterPro" id="IPR036097">
    <property type="entry name" value="HisK_dim/P_sf"/>
</dbReference>
<evidence type="ECO:0000313" key="14">
    <source>
        <dbReference type="Proteomes" id="UP000275281"/>
    </source>
</evidence>
<dbReference type="InterPro" id="IPR003661">
    <property type="entry name" value="HisK_dim/P_dom"/>
</dbReference>
<dbReference type="GO" id="GO:0000155">
    <property type="term" value="F:phosphorelay sensor kinase activity"/>
    <property type="evidence" value="ECO:0007669"/>
    <property type="project" value="InterPro"/>
</dbReference>
<dbReference type="CDD" id="cd00082">
    <property type="entry name" value="HisKA"/>
    <property type="match status" value="1"/>
</dbReference>
<evidence type="ECO:0000256" key="5">
    <source>
        <dbReference type="ARBA" id="ARBA00022553"/>
    </source>
</evidence>
<keyword evidence="10" id="KW-0472">Membrane</keyword>
<organism evidence="13 14">
    <name type="scientific">Alteromonas sediminis</name>
    <dbReference type="NCBI Taxonomy" id="2259342"/>
    <lineage>
        <taxon>Bacteria</taxon>
        <taxon>Pseudomonadati</taxon>
        <taxon>Pseudomonadota</taxon>
        <taxon>Gammaproteobacteria</taxon>
        <taxon>Alteromonadales</taxon>
        <taxon>Alteromonadaceae</taxon>
        <taxon>Alteromonas/Salinimonas group</taxon>
        <taxon>Alteromonas</taxon>
    </lineage>
</organism>
<dbReference type="SUPFAM" id="SSF47384">
    <property type="entry name" value="Homodimeric domain of signal transducing histidine kinase"/>
    <property type="match status" value="1"/>
</dbReference>
<dbReference type="PANTHER" id="PTHR44936:SF10">
    <property type="entry name" value="SENSOR PROTEIN RSTB"/>
    <property type="match status" value="1"/>
</dbReference>
<dbReference type="PROSITE" id="PS50885">
    <property type="entry name" value="HAMP"/>
    <property type="match status" value="1"/>
</dbReference>
<sequence length="446" mass="50131">MRSLFFRLYLFLILTFVGLGWSLDRLYDANIQQSNLTTDLDLHQGTLFLLNRELGRLPPQQQRIHLQALEASFGYPIKMLPFPLPTESDIPVANLEQEQMTYLARGGIVTLFDDTLGTSFFLQKLNQQDDVLVLGPIFNDSSEITEIGLTSVFLVGLALSVFIWVWPISRGIMRLSSTADEFGAGNLGIRLPENLSGPLNGLASHFNAMAARIEKLIQSHKSLSHAVSHELRTPIARIRFALEMVREAKDKATQDRLLNTMDKNIEELDGLVEELLIYARFDREEPQLNYSHVPVIPLISEVIAPYQQQYRDVFFSQRVETGEGVIEPNTLYCDNAAIARVIDNLVRNAVRYAKSHIEIAVKQTEKGKLFISVNDDGDGIPEHERANLFSPFVRLDDSRDRNSGGIGLGLAIVKRYVDLHKGRVYIDTSPIGGASFILEFDSSITN</sequence>
<dbReference type="Gene3D" id="1.10.287.130">
    <property type="match status" value="1"/>
</dbReference>
<evidence type="ECO:0000313" key="13">
    <source>
        <dbReference type="EMBL" id="RPJ65677.1"/>
    </source>
</evidence>
<evidence type="ECO:0000256" key="3">
    <source>
        <dbReference type="ARBA" id="ARBA00012438"/>
    </source>
</evidence>
<evidence type="ECO:0000256" key="7">
    <source>
        <dbReference type="ARBA" id="ARBA00022741"/>
    </source>
</evidence>
<keyword evidence="5" id="KW-0597">Phosphoprotein</keyword>
<comment type="caution">
    <text evidence="13">The sequence shown here is derived from an EMBL/GenBank/DDBJ whole genome shotgun (WGS) entry which is preliminary data.</text>
</comment>
<evidence type="ECO:0000256" key="1">
    <source>
        <dbReference type="ARBA" id="ARBA00000085"/>
    </source>
</evidence>
<dbReference type="InterPro" id="IPR005467">
    <property type="entry name" value="His_kinase_dom"/>
</dbReference>
<keyword evidence="8" id="KW-0418">Kinase</keyword>